<keyword evidence="1 5" id="KW-0645">Protease</keyword>
<organism evidence="5 6">
    <name type="scientific">Nocardioides soli</name>
    <dbReference type="NCBI Taxonomy" id="1036020"/>
    <lineage>
        <taxon>Bacteria</taxon>
        <taxon>Bacillati</taxon>
        <taxon>Actinomycetota</taxon>
        <taxon>Actinomycetes</taxon>
        <taxon>Propionibacteriales</taxon>
        <taxon>Nocardioidaceae</taxon>
        <taxon>Nocardioides</taxon>
    </lineage>
</organism>
<evidence type="ECO:0000256" key="3">
    <source>
        <dbReference type="SAM" id="Phobius"/>
    </source>
</evidence>
<dbReference type="AlphaFoldDB" id="A0A7W4VYM5"/>
<protein>
    <submittedName>
        <fullName evidence="5">Putative serine protease PepD</fullName>
        <ecNumber evidence="5">3.4.21.-</ecNumber>
    </submittedName>
</protein>
<evidence type="ECO:0000313" key="5">
    <source>
        <dbReference type="EMBL" id="MBB3044130.1"/>
    </source>
</evidence>
<feature type="transmembrane region" description="Helical" evidence="3">
    <location>
        <begin position="12"/>
        <end position="32"/>
    </location>
</feature>
<dbReference type="Gene3D" id="2.40.10.120">
    <property type="match status" value="1"/>
</dbReference>
<feature type="domain" description="PDZ" evidence="4">
    <location>
        <begin position="249"/>
        <end position="317"/>
    </location>
</feature>
<dbReference type="Gene3D" id="2.30.42.10">
    <property type="match status" value="1"/>
</dbReference>
<keyword evidence="6" id="KW-1185">Reference proteome</keyword>
<gene>
    <name evidence="5" type="ORF">FHU40_003967</name>
</gene>
<evidence type="ECO:0000313" key="6">
    <source>
        <dbReference type="Proteomes" id="UP000589626"/>
    </source>
</evidence>
<dbReference type="PANTHER" id="PTHR43343">
    <property type="entry name" value="PEPTIDASE S12"/>
    <property type="match status" value="1"/>
</dbReference>
<dbReference type="RefSeq" id="WP_183594036.1">
    <property type="nucleotide sequence ID" value="NZ_JACHWR010000003.1"/>
</dbReference>
<dbReference type="EMBL" id="JACHWR010000003">
    <property type="protein sequence ID" value="MBB3044130.1"/>
    <property type="molecule type" value="Genomic_DNA"/>
</dbReference>
<accession>A0A7W4VYM5</accession>
<dbReference type="GO" id="GO:0006508">
    <property type="term" value="P:proteolysis"/>
    <property type="evidence" value="ECO:0007669"/>
    <property type="project" value="UniProtKB-KW"/>
</dbReference>
<keyword evidence="3" id="KW-0472">Membrane</keyword>
<evidence type="ECO:0000256" key="1">
    <source>
        <dbReference type="ARBA" id="ARBA00022670"/>
    </source>
</evidence>
<dbReference type="SMART" id="SM00228">
    <property type="entry name" value="PDZ"/>
    <property type="match status" value="1"/>
</dbReference>
<dbReference type="Proteomes" id="UP000589626">
    <property type="component" value="Unassembled WGS sequence"/>
</dbReference>
<dbReference type="SUPFAM" id="SSF50156">
    <property type="entry name" value="PDZ domain-like"/>
    <property type="match status" value="1"/>
</dbReference>
<keyword evidence="3" id="KW-0812">Transmembrane</keyword>
<dbReference type="InterPro" id="IPR001478">
    <property type="entry name" value="PDZ"/>
</dbReference>
<dbReference type="PROSITE" id="PS50106">
    <property type="entry name" value="PDZ"/>
    <property type="match status" value="1"/>
</dbReference>
<dbReference type="InterPro" id="IPR036034">
    <property type="entry name" value="PDZ_sf"/>
</dbReference>
<proteinExistence type="predicted"/>
<dbReference type="InterPro" id="IPR051201">
    <property type="entry name" value="Chloro_Bact_Ser_Proteases"/>
</dbReference>
<dbReference type="InterPro" id="IPR009003">
    <property type="entry name" value="Peptidase_S1_PA"/>
</dbReference>
<dbReference type="PANTHER" id="PTHR43343:SF3">
    <property type="entry name" value="PROTEASE DO-LIKE 8, CHLOROPLASTIC"/>
    <property type="match status" value="1"/>
</dbReference>
<dbReference type="PRINTS" id="PR00834">
    <property type="entry name" value="PROTEASES2C"/>
</dbReference>
<keyword evidence="3" id="KW-1133">Transmembrane helix</keyword>
<evidence type="ECO:0000259" key="4">
    <source>
        <dbReference type="PROSITE" id="PS50106"/>
    </source>
</evidence>
<dbReference type="Pfam" id="PF13365">
    <property type="entry name" value="Trypsin_2"/>
    <property type="match status" value="1"/>
</dbReference>
<comment type="caution">
    <text evidence="5">The sequence shown here is derived from an EMBL/GenBank/DDBJ whole genome shotgun (WGS) entry which is preliminary data.</text>
</comment>
<name>A0A7W4VYM5_9ACTN</name>
<sequence length="356" mass="35391">MDATPRILAHPYLIVALALVAGLVGGGVVVGVRELAGSDDSPSGSAGPGCDVERVAAATLPSVVTLQVTTAEGEGNGSGVVVETTPGRPYILTNEHVVGSGDPGTDIRVIYSDGRTAVGHVVGADAVTDLAVVEGESDAPPVEVGSSGDLRIGQPVIALGAPLGLSSTVTTGIVSATDRYVRVPSAAGSSHHLVGAIQTDASINPGNSGGALVDCAGELVGINSAGASPPGDQGSVGLNFAIPSSLFTTIATELVDHGRVRHPTLGLQVAAVSVDTAKSTGLPTGLFVQAVVPGGPAEQAGLRPGDVIMELDGRRVSVPDDLVQIELEATIGQPVDVTFERAGEQQTVPVTPESAG</sequence>
<dbReference type="GO" id="GO:0004252">
    <property type="term" value="F:serine-type endopeptidase activity"/>
    <property type="evidence" value="ECO:0007669"/>
    <property type="project" value="InterPro"/>
</dbReference>
<dbReference type="InterPro" id="IPR001940">
    <property type="entry name" value="Peptidase_S1C"/>
</dbReference>
<keyword evidence="2 5" id="KW-0378">Hydrolase</keyword>
<dbReference type="Pfam" id="PF13180">
    <property type="entry name" value="PDZ_2"/>
    <property type="match status" value="1"/>
</dbReference>
<reference evidence="5 6" key="1">
    <citation type="submission" date="2020-08" db="EMBL/GenBank/DDBJ databases">
        <title>Sequencing the genomes of 1000 actinobacteria strains.</title>
        <authorList>
            <person name="Klenk H.-P."/>
        </authorList>
    </citation>
    <scope>NUCLEOTIDE SEQUENCE [LARGE SCALE GENOMIC DNA]</scope>
    <source>
        <strain evidence="5 6">DSM 105498</strain>
    </source>
</reference>
<dbReference type="SUPFAM" id="SSF50494">
    <property type="entry name" value="Trypsin-like serine proteases"/>
    <property type="match status" value="1"/>
</dbReference>
<dbReference type="EC" id="3.4.21.-" evidence="5"/>
<evidence type="ECO:0000256" key="2">
    <source>
        <dbReference type="ARBA" id="ARBA00022801"/>
    </source>
</evidence>